<dbReference type="KEGG" id="sgn:SGRA_1518"/>
<name>H6L981_SAPGL</name>
<dbReference type="HOGENOM" id="CLU_468415_0_0_10"/>
<keyword evidence="1" id="KW-0732">Signal</keyword>
<gene>
    <name evidence="2" type="ordered locus">SGRA_1518</name>
</gene>
<dbReference type="AlphaFoldDB" id="H6L981"/>
<evidence type="ECO:0000313" key="2">
    <source>
        <dbReference type="EMBL" id="AFC24253.1"/>
    </source>
</evidence>
<dbReference type="EMBL" id="CP002831">
    <property type="protein sequence ID" value="AFC24253.1"/>
    <property type="molecule type" value="Genomic_DNA"/>
</dbReference>
<dbReference type="RefSeq" id="WP_015691889.1">
    <property type="nucleotide sequence ID" value="NC_016940.1"/>
</dbReference>
<sequence length="582" mass="67512">MKKTILFLFVCLAQISWAQSSELLQYISQDAMYTFVLRPQNLSDKANWSEVQEYPAIKEFSRGFGPAMGANEPDFFKDLFQNPQKLGINLEQNSYFLFNSDINMDYGTEIKAQLIAPLADAQKFEAVCKALFKEEELKNKSQKDGYNWLQVQGFSLAWNAKVLFVFASTPENFFAPESQEINYMKQFNMFQKCINMDSQESLNNLKVYNDWEATVRDMGAWLNYERFMRLYAQGAEGLNRELGREAAMFMREIMPLMLSMYGDLYAGMDLSLEKGKIVAESKFYGNQDYINLYSDIANSKANTKVLNYLDGQNTVFYTYTHFSPEGTYEGLKKLAQKKAGPQSDIVDRLFKFMEIFIDEKASFNFLKGDLFIAFNGLSMQKYVDKDYVYNEENDNYEMVEREVEEPLPNFVVGASYGNKKDILNLIEIVEILGFATKIKSNKYEISLPQSPKFYLVLDGNLLLFGSDKDRLINGKKYKKMDSKHKAYLKNDNQTIFFSPENAIALVDRVNSLKPNTFSERELKEMKRFAKGLKDMSVHTYKPQNAPYILQEMTWELENKEENALNTFFRFVNELYLSTQKGM</sequence>
<dbReference type="STRING" id="984262.SGRA_1518"/>
<proteinExistence type="predicted"/>
<feature type="signal peptide" evidence="1">
    <location>
        <begin position="1"/>
        <end position="18"/>
    </location>
</feature>
<dbReference type="Proteomes" id="UP000007519">
    <property type="component" value="Chromosome"/>
</dbReference>
<dbReference type="OrthoDB" id="1288644at2"/>
<evidence type="ECO:0008006" key="4">
    <source>
        <dbReference type="Google" id="ProtNLM"/>
    </source>
</evidence>
<protein>
    <recommendedName>
        <fullName evidence="4">DUF4836 family protein</fullName>
    </recommendedName>
</protein>
<accession>H6L981</accession>
<dbReference type="InterPro" id="IPR032276">
    <property type="entry name" value="DUF4836"/>
</dbReference>
<organism evidence="2 3">
    <name type="scientific">Saprospira grandis (strain Lewin)</name>
    <dbReference type="NCBI Taxonomy" id="984262"/>
    <lineage>
        <taxon>Bacteria</taxon>
        <taxon>Pseudomonadati</taxon>
        <taxon>Bacteroidota</taxon>
        <taxon>Saprospiria</taxon>
        <taxon>Saprospirales</taxon>
        <taxon>Saprospiraceae</taxon>
        <taxon>Saprospira</taxon>
    </lineage>
</organism>
<evidence type="ECO:0000256" key="1">
    <source>
        <dbReference type="SAM" id="SignalP"/>
    </source>
</evidence>
<reference evidence="2 3" key="1">
    <citation type="journal article" date="2012" name="Stand. Genomic Sci.">
        <title>Complete genome sequencing and analysis of Saprospira grandis str. Lewin, a predatory marine bacterium.</title>
        <authorList>
            <person name="Saw J.H."/>
            <person name="Yuryev A."/>
            <person name="Kanbe M."/>
            <person name="Hou S."/>
            <person name="Young A.G."/>
            <person name="Aizawa S."/>
            <person name="Alam M."/>
        </authorList>
    </citation>
    <scope>NUCLEOTIDE SEQUENCE [LARGE SCALE GENOMIC DNA]</scope>
    <source>
        <strain evidence="2 3">Lewin</strain>
    </source>
</reference>
<evidence type="ECO:0000313" key="3">
    <source>
        <dbReference type="Proteomes" id="UP000007519"/>
    </source>
</evidence>
<keyword evidence="3" id="KW-1185">Reference proteome</keyword>
<feature type="chain" id="PRO_5003604114" description="DUF4836 family protein" evidence="1">
    <location>
        <begin position="19"/>
        <end position="582"/>
    </location>
</feature>
<dbReference type="Pfam" id="PF16120">
    <property type="entry name" value="DUF4836"/>
    <property type="match status" value="1"/>
</dbReference>